<dbReference type="AlphaFoldDB" id="A0A0F9HI11"/>
<proteinExistence type="predicted"/>
<organism evidence="1">
    <name type="scientific">marine sediment metagenome</name>
    <dbReference type="NCBI Taxonomy" id="412755"/>
    <lineage>
        <taxon>unclassified sequences</taxon>
        <taxon>metagenomes</taxon>
        <taxon>ecological metagenomes</taxon>
    </lineage>
</organism>
<dbReference type="EMBL" id="LAZR01024540">
    <property type="protein sequence ID" value="KKL74797.1"/>
    <property type="molecule type" value="Genomic_DNA"/>
</dbReference>
<gene>
    <name evidence="1" type="ORF">LCGC14_2061290</name>
</gene>
<accession>A0A0F9HI11</accession>
<name>A0A0F9HI11_9ZZZZ</name>
<sequence>MGGFVRSPLGARDAGVSNRAAYIIARGTNFDNNNPRLVSQDETLFRLSLDDLATPLFERRPPWWPAPHPIKGQEWHGDVISGDASTVWYSAVNSVDINDADSEFPRVMDQRWTIDIYKLDGQLGFVKSWRWHQPQLGGGTAWHIAPFGNSTALWGLASVHESPEAAGVVAPQESYLVELDPDTMQIRRTSPDLWEGLNTTERLQRRYVLSGGGDSSVIWLARSFVEDPLQPGLVRTQILEYSPADFSLVRITEGPRNTAPDILDQDLKRQIYSVGGDSQSIWILASWVDTVEETRISRRLASELPRDFSNENRTIVQDEVQPPLLTTTEFAFTADIVRQTG</sequence>
<evidence type="ECO:0000313" key="1">
    <source>
        <dbReference type="EMBL" id="KKL74797.1"/>
    </source>
</evidence>
<protein>
    <submittedName>
        <fullName evidence="1">Uncharacterized protein</fullName>
    </submittedName>
</protein>
<comment type="caution">
    <text evidence="1">The sequence shown here is derived from an EMBL/GenBank/DDBJ whole genome shotgun (WGS) entry which is preliminary data.</text>
</comment>
<reference evidence="1" key="1">
    <citation type="journal article" date="2015" name="Nature">
        <title>Complex archaea that bridge the gap between prokaryotes and eukaryotes.</title>
        <authorList>
            <person name="Spang A."/>
            <person name="Saw J.H."/>
            <person name="Jorgensen S.L."/>
            <person name="Zaremba-Niedzwiedzka K."/>
            <person name="Martijn J."/>
            <person name="Lind A.E."/>
            <person name="van Eijk R."/>
            <person name="Schleper C."/>
            <person name="Guy L."/>
            <person name="Ettema T.J."/>
        </authorList>
    </citation>
    <scope>NUCLEOTIDE SEQUENCE</scope>
</reference>